<sequence length="1092" mass="119123">MLKNTFQIMFHRLAAGAILPILLCAMSSTVYGQLAVSGTIVSDEGDPLIGVTIRVKEDLNTGTITDFDGKYELTVPSGSSVLLLSYTGYKTQEIAVNNRSSIDVTMATDAETLEEVVVVGYGYVDKKDLTGAVSSVKSEDLTRVQSSSFEQGLAAQAAGVQVTGTQGGPGSGSTIRIRGGTSITGTSDPLYVIDGFPLVGSNVNGSAGPGTVSESPLSTINPEDIESIEVLKDASSTAIYGSRGANGVILITTKTGKEGRARLTYNNSFGVGSITKNIDILSPQEYVDFWNEYYAFGVVTFNDQDRAYRDDFGNDLALDGDVIQTRNWAERIFKNSFNMRHNLNLNGGSDRTRYNVSFGYGRDEGILPGSFYERYSTNLNINQELANRLSAGINVNAGFVDRGGPVTAAVEGNSTSRSSLLTQILLFPNVQGRIRDAEATYDEDGFILSGRNGATFNPERQVESTHNFGNTVNAFANTYLQYAFSDELTVKSTFGGNFYNVNSEGAYPSDFGWSEAIGGAAFTNLFRSYGWLNENTVNYNKDLGIHRFNVVAGFTQQQSTNRNLSTNNQDFPLPGVSIDALESSRLQLLTQSGKSTWGLKSYLGRVNYTLNDKYLFTVSGRSDGSSRFAEGNKWGFFPSAAFSWRVSEEPWLTNSKTISNLKLRATYGVSGNNNIGEYRSLAAFGPTRAIIDGSIVGGATQTSPANEALTWETTAQSDVGFELGLFNNRITFDFDYYVKTTSDLLLNTPSPPESGFDVILQNLGEVENKGIELSLNATPIDRGDFTWNIRLNLSRNENTVKDIGDAEEILFNAPGPTSQDFIVRVGDPLGSYYGYITDGVYNYSDFPIFDGLSTQEAADVIRNSENPQYWDNFYTLHEGVVTRAGVAQYRPGMVKIKDIAGFDENGNRVMVPDGIVNSADRTILGSVQPDLFGGFTNDFRYKSFSLNFLWQFSIGNEVYNLNRNLGTTTAITGLNKLGEIRDRWTLDDPDSDIPGIWGLTDGGVSSEALSDYVEDGSFLRLSNVTFNYNLPRGFISSSNARVFLAVDNAWIISNYSGYDPEVSVSNNATTPGVDLDSYPRQRVFRGGLSVTF</sequence>
<keyword evidence="5 7" id="KW-0472">Membrane</keyword>
<keyword evidence="6 7" id="KW-0998">Cell outer membrane</keyword>
<keyword evidence="2 7" id="KW-0813">Transport</keyword>
<dbReference type="GO" id="GO:0009279">
    <property type="term" value="C:cell outer membrane"/>
    <property type="evidence" value="ECO:0007669"/>
    <property type="project" value="UniProtKB-SubCell"/>
</dbReference>
<dbReference type="FunFam" id="2.60.40.1120:FF:000003">
    <property type="entry name" value="Outer membrane protein Omp121"/>
    <property type="match status" value="1"/>
</dbReference>
<name>A0A5C7FEK3_9BACT</name>
<dbReference type="EMBL" id="VOXD01000029">
    <property type="protein sequence ID" value="TXF87924.1"/>
    <property type="molecule type" value="Genomic_DNA"/>
</dbReference>
<dbReference type="OrthoDB" id="9768177at2"/>
<dbReference type="Gene3D" id="2.60.40.1120">
    <property type="entry name" value="Carboxypeptidase-like, regulatory domain"/>
    <property type="match status" value="1"/>
</dbReference>
<keyword evidence="10" id="KW-0675">Receptor</keyword>
<evidence type="ECO:0000256" key="2">
    <source>
        <dbReference type="ARBA" id="ARBA00022448"/>
    </source>
</evidence>
<dbReference type="SUPFAM" id="SSF56935">
    <property type="entry name" value="Porins"/>
    <property type="match status" value="1"/>
</dbReference>
<dbReference type="InterPro" id="IPR039426">
    <property type="entry name" value="TonB-dep_rcpt-like"/>
</dbReference>
<dbReference type="Gene3D" id="2.170.130.10">
    <property type="entry name" value="TonB-dependent receptor, plug domain"/>
    <property type="match status" value="1"/>
</dbReference>
<dbReference type="Gene3D" id="2.40.170.20">
    <property type="entry name" value="TonB-dependent receptor, beta-barrel domain"/>
    <property type="match status" value="1"/>
</dbReference>
<keyword evidence="11" id="KW-1185">Reference proteome</keyword>
<keyword evidence="4 7" id="KW-0812">Transmembrane</keyword>
<dbReference type="InterPro" id="IPR037066">
    <property type="entry name" value="Plug_dom_sf"/>
</dbReference>
<keyword evidence="8" id="KW-0732">Signal</keyword>
<evidence type="ECO:0000313" key="10">
    <source>
        <dbReference type="EMBL" id="TXF87924.1"/>
    </source>
</evidence>
<dbReference type="FunFam" id="2.170.130.10:FF:000008">
    <property type="entry name" value="SusC/RagA family TonB-linked outer membrane protein"/>
    <property type="match status" value="1"/>
</dbReference>
<reference evidence="10 11" key="1">
    <citation type="submission" date="2019-08" db="EMBL/GenBank/DDBJ databases">
        <title>Lewinella sp. strain SSH13 Genome sequencing and assembly.</title>
        <authorList>
            <person name="Kim I."/>
        </authorList>
    </citation>
    <scope>NUCLEOTIDE SEQUENCE [LARGE SCALE GENOMIC DNA]</scope>
    <source>
        <strain evidence="10 11">SSH13</strain>
    </source>
</reference>
<dbReference type="Pfam" id="PF07715">
    <property type="entry name" value="Plug"/>
    <property type="match status" value="1"/>
</dbReference>
<feature type="signal peptide" evidence="8">
    <location>
        <begin position="1"/>
        <end position="32"/>
    </location>
</feature>
<dbReference type="AlphaFoldDB" id="A0A5C7FEK3"/>
<evidence type="ECO:0000256" key="5">
    <source>
        <dbReference type="ARBA" id="ARBA00023136"/>
    </source>
</evidence>
<dbReference type="InterPro" id="IPR012910">
    <property type="entry name" value="Plug_dom"/>
</dbReference>
<dbReference type="InterPro" id="IPR023996">
    <property type="entry name" value="TonB-dep_OMP_SusC/RagA"/>
</dbReference>
<dbReference type="NCBIfam" id="TIGR04056">
    <property type="entry name" value="OMP_RagA_SusC"/>
    <property type="match status" value="1"/>
</dbReference>
<comment type="caution">
    <text evidence="10">The sequence shown here is derived from an EMBL/GenBank/DDBJ whole genome shotgun (WGS) entry which is preliminary data.</text>
</comment>
<proteinExistence type="inferred from homology"/>
<evidence type="ECO:0000256" key="3">
    <source>
        <dbReference type="ARBA" id="ARBA00022452"/>
    </source>
</evidence>
<gene>
    <name evidence="10" type="ORF">FUA23_16850</name>
</gene>
<dbReference type="SUPFAM" id="SSF49464">
    <property type="entry name" value="Carboxypeptidase regulatory domain-like"/>
    <property type="match status" value="1"/>
</dbReference>
<dbReference type="InterPro" id="IPR036942">
    <property type="entry name" value="Beta-barrel_TonB_sf"/>
</dbReference>
<evidence type="ECO:0000256" key="4">
    <source>
        <dbReference type="ARBA" id="ARBA00022692"/>
    </source>
</evidence>
<evidence type="ECO:0000313" key="11">
    <source>
        <dbReference type="Proteomes" id="UP000321907"/>
    </source>
</evidence>
<evidence type="ECO:0000256" key="8">
    <source>
        <dbReference type="SAM" id="SignalP"/>
    </source>
</evidence>
<dbReference type="InterPro" id="IPR023997">
    <property type="entry name" value="TonB-dep_OMP_SusC/RagA_CS"/>
</dbReference>
<feature type="chain" id="PRO_5022829052" evidence="8">
    <location>
        <begin position="33"/>
        <end position="1092"/>
    </location>
</feature>
<keyword evidence="3 7" id="KW-1134">Transmembrane beta strand</keyword>
<dbReference type="InterPro" id="IPR008969">
    <property type="entry name" value="CarboxyPept-like_regulatory"/>
</dbReference>
<evidence type="ECO:0000259" key="9">
    <source>
        <dbReference type="Pfam" id="PF07715"/>
    </source>
</evidence>
<evidence type="ECO:0000256" key="1">
    <source>
        <dbReference type="ARBA" id="ARBA00004571"/>
    </source>
</evidence>
<protein>
    <submittedName>
        <fullName evidence="10">TonB-dependent receptor</fullName>
    </submittedName>
</protein>
<organism evidence="10 11">
    <name type="scientific">Neolewinella aurantiaca</name>
    <dbReference type="NCBI Taxonomy" id="2602767"/>
    <lineage>
        <taxon>Bacteria</taxon>
        <taxon>Pseudomonadati</taxon>
        <taxon>Bacteroidota</taxon>
        <taxon>Saprospiria</taxon>
        <taxon>Saprospirales</taxon>
        <taxon>Lewinellaceae</taxon>
        <taxon>Neolewinella</taxon>
    </lineage>
</organism>
<comment type="similarity">
    <text evidence="7">Belongs to the TonB-dependent receptor family.</text>
</comment>
<evidence type="ECO:0000256" key="6">
    <source>
        <dbReference type="ARBA" id="ARBA00023237"/>
    </source>
</evidence>
<dbReference type="Pfam" id="PF13715">
    <property type="entry name" value="CarbopepD_reg_2"/>
    <property type="match status" value="1"/>
</dbReference>
<dbReference type="NCBIfam" id="TIGR04057">
    <property type="entry name" value="SusC_RagA_signa"/>
    <property type="match status" value="1"/>
</dbReference>
<dbReference type="Proteomes" id="UP000321907">
    <property type="component" value="Unassembled WGS sequence"/>
</dbReference>
<accession>A0A5C7FEK3</accession>
<evidence type="ECO:0000256" key="7">
    <source>
        <dbReference type="PROSITE-ProRule" id="PRU01360"/>
    </source>
</evidence>
<comment type="subcellular location">
    <subcellularLocation>
        <location evidence="1 7">Cell outer membrane</location>
        <topology evidence="1 7">Multi-pass membrane protein</topology>
    </subcellularLocation>
</comment>
<feature type="domain" description="TonB-dependent receptor plug" evidence="9">
    <location>
        <begin position="125"/>
        <end position="248"/>
    </location>
</feature>
<dbReference type="PROSITE" id="PS52016">
    <property type="entry name" value="TONB_DEPENDENT_REC_3"/>
    <property type="match status" value="1"/>
</dbReference>